<gene>
    <name evidence="2" type="ORF">AAFF_G00271070</name>
</gene>
<comment type="caution">
    <text evidence="2">The sequence shown here is derived from an EMBL/GenBank/DDBJ whole genome shotgun (WGS) entry which is preliminary data.</text>
</comment>
<organism evidence="2 3">
    <name type="scientific">Aldrovandia affinis</name>
    <dbReference type="NCBI Taxonomy" id="143900"/>
    <lineage>
        <taxon>Eukaryota</taxon>
        <taxon>Metazoa</taxon>
        <taxon>Chordata</taxon>
        <taxon>Craniata</taxon>
        <taxon>Vertebrata</taxon>
        <taxon>Euteleostomi</taxon>
        <taxon>Actinopterygii</taxon>
        <taxon>Neopterygii</taxon>
        <taxon>Teleostei</taxon>
        <taxon>Notacanthiformes</taxon>
        <taxon>Halosauridae</taxon>
        <taxon>Aldrovandia</taxon>
    </lineage>
</organism>
<sequence>MLIHCFACNPLPPWLNGARVRSATGAGREDAITAREDLRTPHTHARRSRHNALIRDTHRPEHRHTPLPNGTKPLCQDQWRQCSVMAKLVETLIHFGIHSGSMLIHCFACNPPPPWLNGARVRSATGAGREDAITAREDLRTPHAHARRSSHNALIRDTHRPEHRHTPLPNGTKPLCQDQWWQCNG</sequence>
<protein>
    <submittedName>
        <fullName evidence="2">Uncharacterized protein</fullName>
    </submittedName>
</protein>
<dbReference type="AlphaFoldDB" id="A0AAD7RB79"/>
<accession>A0AAD7RB79</accession>
<reference evidence="2" key="1">
    <citation type="journal article" date="2023" name="Science">
        <title>Genome structures resolve the early diversification of teleost fishes.</title>
        <authorList>
            <person name="Parey E."/>
            <person name="Louis A."/>
            <person name="Montfort J."/>
            <person name="Bouchez O."/>
            <person name="Roques C."/>
            <person name="Iampietro C."/>
            <person name="Lluch J."/>
            <person name="Castinel A."/>
            <person name="Donnadieu C."/>
            <person name="Desvignes T."/>
            <person name="Floi Bucao C."/>
            <person name="Jouanno E."/>
            <person name="Wen M."/>
            <person name="Mejri S."/>
            <person name="Dirks R."/>
            <person name="Jansen H."/>
            <person name="Henkel C."/>
            <person name="Chen W.J."/>
            <person name="Zahm M."/>
            <person name="Cabau C."/>
            <person name="Klopp C."/>
            <person name="Thompson A.W."/>
            <person name="Robinson-Rechavi M."/>
            <person name="Braasch I."/>
            <person name="Lecointre G."/>
            <person name="Bobe J."/>
            <person name="Postlethwait J.H."/>
            <person name="Berthelot C."/>
            <person name="Roest Crollius H."/>
            <person name="Guiguen Y."/>
        </authorList>
    </citation>
    <scope>NUCLEOTIDE SEQUENCE</scope>
    <source>
        <strain evidence="2">NC1722</strain>
    </source>
</reference>
<name>A0AAD7RB79_9TELE</name>
<evidence type="ECO:0000256" key="1">
    <source>
        <dbReference type="SAM" id="MobiDB-lite"/>
    </source>
</evidence>
<feature type="region of interest" description="Disordered" evidence="1">
    <location>
        <begin position="140"/>
        <end position="171"/>
    </location>
</feature>
<evidence type="ECO:0000313" key="2">
    <source>
        <dbReference type="EMBL" id="KAJ8373102.1"/>
    </source>
</evidence>
<dbReference type="Proteomes" id="UP001221898">
    <property type="component" value="Unassembled WGS sequence"/>
</dbReference>
<dbReference type="EMBL" id="JAINUG010000373">
    <property type="protein sequence ID" value="KAJ8373102.1"/>
    <property type="molecule type" value="Genomic_DNA"/>
</dbReference>
<evidence type="ECO:0000313" key="3">
    <source>
        <dbReference type="Proteomes" id="UP001221898"/>
    </source>
</evidence>
<proteinExistence type="predicted"/>
<keyword evidence="3" id="KW-1185">Reference proteome</keyword>